<dbReference type="GO" id="GO:0008483">
    <property type="term" value="F:transaminase activity"/>
    <property type="evidence" value="ECO:0007669"/>
    <property type="project" value="UniProtKB-KW"/>
</dbReference>
<dbReference type="Gene3D" id="3.90.1150.10">
    <property type="entry name" value="Aspartate Aminotransferase, domain 1"/>
    <property type="match status" value="1"/>
</dbReference>
<reference evidence="4 5" key="1">
    <citation type="submission" date="2019-09" db="EMBL/GenBank/DDBJ databases">
        <title>Chitinophaga ginsengihumi sp. nov., isolated from soil of ginseng rhizosphere.</title>
        <authorList>
            <person name="Lee J."/>
        </authorList>
    </citation>
    <scope>NUCLEOTIDE SEQUENCE [LARGE SCALE GENOMIC DNA]</scope>
    <source>
        <strain evidence="4 5">BN140078</strain>
    </source>
</reference>
<dbReference type="GO" id="GO:0030170">
    <property type="term" value="F:pyridoxal phosphate binding"/>
    <property type="evidence" value="ECO:0007669"/>
    <property type="project" value="InterPro"/>
</dbReference>
<dbReference type="InterPro" id="IPR015424">
    <property type="entry name" value="PyrdxlP-dep_Trfase"/>
</dbReference>
<name>A0A5B2VZH7_9BACT</name>
<accession>A0A5B2VZH7</accession>
<dbReference type="SUPFAM" id="SSF53383">
    <property type="entry name" value="PLP-dependent transferases"/>
    <property type="match status" value="1"/>
</dbReference>
<gene>
    <name evidence="4" type="ORF">F0L74_13675</name>
</gene>
<dbReference type="Gene3D" id="3.40.640.10">
    <property type="entry name" value="Type I PLP-dependent aspartate aminotransferase-like (Major domain)"/>
    <property type="match status" value="1"/>
</dbReference>
<dbReference type="Proteomes" id="UP000324611">
    <property type="component" value="Unassembled WGS sequence"/>
</dbReference>
<dbReference type="EMBL" id="VUOC01000002">
    <property type="protein sequence ID" value="KAA2243537.1"/>
    <property type="molecule type" value="Genomic_DNA"/>
</dbReference>
<evidence type="ECO:0000256" key="1">
    <source>
        <dbReference type="ARBA" id="ARBA00001933"/>
    </source>
</evidence>
<keyword evidence="2 3" id="KW-0663">Pyridoxal phosphate</keyword>
<evidence type="ECO:0000313" key="4">
    <source>
        <dbReference type="EMBL" id="KAA2243537.1"/>
    </source>
</evidence>
<reference evidence="4 5" key="2">
    <citation type="submission" date="2019-09" db="EMBL/GenBank/DDBJ databases">
        <authorList>
            <person name="Jin C."/>
        </authorList>
    </citation>
    <scope>NUCLEOTIDE SEQUENCE [LARGE SCALE GENOMIC DNA]</scope>
    <source>
        <strain evidence="4 5">BN140078</strain>
    </source>
</reference>
<organism evidence="4 5">
    <name type="scientific">Chitinophaga agrisoli</name>
    <dbReference type="NCBI Taxonomy" id="2607653"/>
    <lineage>
        <taxon>Bacteria</taxon>
        <taxon>Pseudomonadati</taxon>
        <taxon>Bacteroidota</taxon>
        <taxon>Chitinophagia</taxon>
        <taxon>Chitinophagales</taxon>
        <taxon>Chitinophagaceae</taxon>
        <taxon>Chitinophaga</taxon>
    </lineage>
</organism>
<protein>
    <submittedName>
        <fullName evidence="4">Aminotransferase class III-fold pyridoxal phosphate-dependent enzyme</fullName>
    </submittedName>
</protein>
<dbReference type="InterPro" id="IPR005814">
    <property type="entry name" value="Aminotrans_3"/>
</dbReference>
<dbReference type="PANTHER" id="PTHR43713">
    <property type="entry name" value="GLUTAMATE-1-SEMIALDEHYDE 2,1-AMINOMUTASE"/>
    <property type="match status" value="1"/>
</dbReference>
<dbReference type="InterPro" id="IPR015422">
    <property type="entry name" value="PyrdxlP-dep_Trfase_small"/>
</dbReference>
<keyword evidence="4" id="KW-0032">Aminotransferase</keyword>
<keyword evidence="5" id="KW-1185">Reference proteome</keyword>
<dbReference type="InterPro" id="IPR015421">
    <property type="entry name" value="PyrdxlP-dep_Trfase_major"/>
</dbReference>
<comment type="caution">
    <text evidence="4">The sequence shown here is derived from an EMBL/GenBank/DDBJ whole genome shotgun (WGS) entry which is preliminary data.</text>
</comment>
<proteinExistence type="inferred from homology"/>
<evidence type="ECO:0000256" key="3">
    <source>
        <dbReference type="RuleBase" id="RU003560"/>
    </source>
</evidence>
<comment type="similarity">
    <text evidence="3">Belongs to the class-III pyridoxal-phosphate-dependent aminotransferase family.</text>
</comment>
<comment type="cofactor">
    <cofactor evidence="1">
        <name>pyridoxal 5'-phosphate</name>
        <dbReference type="ChEBI" id="CHEBI:597326"/>
    </cofactor>
</comment>
<dbReference type="PANTHER" id="PTHR43713:SF3">
    <property type="entry name" value="GLUTAMATE-1-SEMIALDEHYDE 2,1-AMINOMUTASE 1, CHLOROPLASTIC-RELATED"/>
    <property type="match status" value="1"/>
</dbReference>
<dbReference type="AlphaFoldDB" id="A0A5B2VZH7"/>
<sequence length="446" mass="49082">MPNTISFNEQYPVITASDKLYARAVNIMTPVTQTLAKGPGQYVTGVAPKYLKRGKDAHVWDVDGNEYIDYNMGIGPLSLGYCYPRVDAAIAAQLKDGITFSMMHELEVTLAELVHRVIPNAEALRISKTGADVTSAAIRVARAFTGRKKVLCCGYHGWHDWYISVTSRNSGIPEEIAALTSTIDYNDIESVKQALDEDTACVILEPFVFAEPKDNFLQQLKEVCEANGTLLIFDEMWTGFRIAVGGAQEYFNVKADLACYSKAFANGMPISLLTGRKEIMQLFNEEVFFFTTFGGEALSLAAAVATINEMIEKNVPAVLAQKGKLLKDGYNQLAAEIGVAECTSCTGYDCRSMVTFNAPGQDTLLLKSFVQQELFKRGILWSGFHNMSFTHTSEDIEHTLAAYKDVLPLLKQAIADNNVGDLLKGKPVEAVFRKVSNFNTKPVVKA</sequence>
<evidence type="ECO:0000313" key="5">
    <source>
        <dbReference type="Proteomes" id="UP000324611"/>
    </source>
</evidence>
<dbReference type="Pfam" id="PF00202">
    <property type="entry name" value="Aminotran_3"/>
    <property type="match status" value="1"/>
</dbReference>
<evidence type="ECO:0000256" key="2">
    <source>
        <dbReference type="ARBA" id="ARBA00022898"/>
    </source>
</evidence>
<dbReference type="CDD" id="cd00610">
    <property type="entry name" value="OAT_like"/>
    <property type="match status" value="1"/>
</dbReference>
<dbReference type="RefSeq" id="WP_149838412.1">
    <property type="nucleotide sequence ID" value="NZ_VUOC01000002.1"/>
</dbReference>
<keyword evidence="4" id="KW-0808">Transferase</keyword>